<feature type="chain" id="PRO_5018128101" evidence="2">
    <location>
        <begin position="20"/>
        <end position="285"/>
    </location>
</feature>
<keyword evidence="1 2" id="KW-0732">Signal</keyword>
<dbReference type="Proteomes" id="UP000275719">
    <property type="component" value="Unassembled WGS sequence"/>
</dbReference>
<dbReference type="RefSeq" id="WP_125017931.1">
    <property type="nucleotide sequence ID" value="NZ_RQVQ01000008.1"/>
</dbReference>
<accession>A0A3P3WA31</accession>
<keyword evidence="5" id="KW-1185">Reference proteome</keyword>
<dbReference type="EMBL" id="RQVQ01000008">
    <property type="protein sequence ID" value="RRJ91850.1"/>
    <property type="molecule type" value="Genomic_DNA"/>
</dbReference>
<dbReference type="Pfam" id="PF18962">
    <property type="entry name" value="Por_Secre_tail"/>
    <property type="match status" value="1"/>
</dbReference>
<name>A0A3P3WA31_9FLAO</name>
<evidence type="ECO:0000259" key="3">
    <source>
        <dbReference type="Pfam" id="PF18962"/>
    </source>
</evidence>
<comment type="caution">
    <text evidence="4">The sequence shown here is derived from an EMBL/GenBank/DDBJ whole genome shotgun (WGS) entry which is preliminary data.</text>
</comment>
<evidence type="ECO:0000256" key="2">
    <source>
        <dbReference type="SAM" id="SignalP"/>
    </source>
</evidence>
<evidence type="ECO:0000313" key="4">
    <source>
        <dbReference type="EMBL" id="RRJ91850.1"/>
    </source>
</evidence>
<protein>
    <submittedName>
        <fullName evidence="4">T9SS C-terminal target domain-containing protein</fullName>
    </submittedName>
</protein>
<sequence length="285" mass="30344">MKKIYSLVAVLAATLTANAQSEIITQWNFDATDYTLAVNPTTGTGTFSIIGGVEVNLTSGAMPEGFNAQGKAYSIKTFPAQGENSGTAGYQFSLSTSGYENLTLTFDPRSSNTGSKWMQYEMSTDGTTWTILGNNNGALANNFNNPVSLTLPATANNQGTVTFKLVSIFAPETQAYAPVGTSYGVGGAWRIDNLTISGEEIDDTASIVENNIEGLKVYPNPASDLVNIVSNEMGTKTIAIYDMLGKKVLETSTEETVNVSTLTSGVYIMNITQDGKKASRKLVIK</sequence>
<feature type="signal peptide" evidence="2">
    <location>
        <begin position="1"/>
        <end position="19"/>
    </location>
</feature>
<dbReference type="NCBIfam" id="TIGR04183">
    <property type="entry name" value="Por_Secre_tail"/>
    <property type="match status" value="1"/>
</dbReference>
<proteinExistence type="predicted"/>
<reference evidence="4 5" key="1">
    <citation type="submission" date="2018-11" db="EMBL/GenBank/DDBJ databases">
        <title>Flavobacterium sp. nov., YIM 102701-2 draft genome.</title>
        <authorList>
            <person name="Li G."/>
            <person name="Jiang Y."/>
        </authorList>
    </citation>
    <scope>NUCLEOTIDE SEQUENCE [LARGE SCALE GENOMIC DNA]</scope>
    <source>
        <strain evidence="4 5">YIM 102701-2</strain>
    </source>
</reference>
<evidence type="ECO:0000313" key="5">
    <source>
        <dbReference type="Proteomes" id="UP000275719"/>
    </source>
</evidence>
<dbReference type="InterPro" id="IPR026444">
    <property type="entry name" value="Secre_tail"/>
</dbReference>
<dbReference type="OrthoDB" id="1056765at2"/>
<gene>
    <name evidence="4" type="ORF">EG240_04635</name>
</gene>
<feature type="domain" description="Secretion system C-terminal sorting" evidence="3">
    <location>
        <begin position="217"/>
        <end position="284"/>
    </location>
</feature>
<organism evidence="4 5">
    <name type="scientific">Paenimyroides tangerinum</name>
    <dbReference type="NCBI Taxonomy" id="2488728"/>
    <lineage>
        <taxon>Bacteria</taxon>
        <taxon>Pseudomonadati</taxon>
        <taxon>Bacteroidota</taxon>
        <taxon>Flavobacteriia</taxon>
        <taxon>Flavobacteriales</taxon>
        <taxon>Flavobacteriaceae</taxon>
        <taxon>Paenimyroides</taxon>
    </lineage>
</organism>
<dbReference type="AlphaFoldDB" id="A0A3P3WA31"/>
<evidence type="ECO:0000256" key="1">
    <source>
        <dbReference type="ARBA" id="ARBA00022729"/>
    </source>
</evidence>